<dbReference type="Proteomes" id="UP000054485">
    <property type="component" value="Unassembled WGS sequence"/>
</dbReference>
<keyword evidence="3" id="KW-1185">Reference proteome</keyword>
<dbReference type="AlphaFoldDB" id="A0A0C9ZUZ6"/>
<name>A0A0C9ZUZ6_9AGAM</name>
<sequence length="135" mass="14357">MYVFIARFSAIIVRFVLAALLLALGTGVNAECEACPNCDYEQISPSQGNACLNYWTCSGDTISCYYPSVANPGTYTGCSYSASANWALTAGPSNICFEYSGLNSKCQPSNNPYNLGIPACTASYGYVGEYNSALL</sequence>
<evidence type="ECO:0000313" key="3">
    <source>
        <dbReference type="Proteomes" id="UP000054485"/>
    </source>
</evidence>
<evidence type="ECO:0000256" key="1">
    <source>
        <dbReference type="SAM" id="SignalP"/>
    </source>
</evidence>
<organism evidence="2 3">
    <name type="scientific">Suillus luteus UH-Slu-Lm8-n1</name>
    <dbReference type="NCBI Taxonomy" id="930992"/>
    <lineage>
        <taxon>Eukaryota</taxon>
        <taxon>Fungi</taxon>
        <taxon>Dikarya</taxon>
        <taxon>Basidiomycota</taxon>
        <taxon>Agaricomycotina</taxon>
        <taxon>Agaricomycetes</taxon>
        <taxon>Agaricomycetidae</taxon>
        <taxon>Boletales</taxon>
        <taxon>Suillineae</taxon>
        <taxon>Suillaceae</taxon>
        <taxon>Suillus</taxon>
    </lineage>
</organism>
<dbReference type="HOGENOM" id="CLU_1887132_0_0_1"/>
<dbReference type="OrthoDB" id="2638052at2759"/>
<dbReference type="EMBL" id="KN835261">
    <property type="protein sequence ID" value="KIK41690.1"/>
    <property type="molecule type" value="Genomic_DNA"/>
</dbReference>
<protein>
    <submittedName>
        <fullName evidence="2">Uncharacterized protein</fullName>
    </submittedName>
</protein>
<reference evidence="3" key="2">
    <citation type="submission" date="2015-01" db="EMBL/GenBank/DDBJ databases">
        <title>Evolutionary Origins and Diversification of the Mycorrhizal Mutualists.</title>
        <authorList>
            <consortium name="DOE Joint Genome Institute"/>
            <consortium name="Mycorrhizal Genomics Consortium"/>
            <person name="Kohler A."/>
            <person name="Kuo A."/>
            <person name="Nagy L.G."/>
            <person name="Floudas D."/>
            <person name="Copeland A."/>
            <person name="Barry K.W."/>
            <person name="Cichocki N."/>
            <person name="Veneault-Fourrey C."/>
            <person name="LaButti K."/>
            <person name="Lindquist E.A."/>
            <person name="Lipzen A."/>
            <person name="Lundell T."/>
            <person name="Morin E."/>
            <person name="Murat C."/>
            <person name="Riley R."/>
            <person name="Ohm R."/>
            <person name="Sun H."/>
            <person name="Tunlid A."/>
            <person name="Henrissat B."/>
            <person name="Grigoriev I.V."/>
            <person name="Hibbett D.S."/>
            <person name="Martin F."/>
        </authorList>
    </citation>
    <scope>NUCLEOTIDE SEQUENCE [LARGE SCALE GENOMIC DNA]</scope>
    <source>
        <strain evidence="3">UH-Slu-Lm8-n1</strain>
    </source>
</reference>
<feature type="chain" id="PRO_5002206602" evidence="1">
    <location>
        <begin position="31"/>
        <end position="135"/>
    </location>
</feature>
<gene>
    <name evidence="2" type="ORF">CY34DRAFT_761217</name>
</gene>
<keyword evidence="1" id="KW-0732">Signal</keyword>
<accession>A0A0C9ZUZ6</accession>
<proteinExistence type="predicted"/>
<reference evidence="2 3" key="1">
    <citation type="submission" date="2014-04" db="EMBL/GenBank/DDBJ databases">
        <authorList>
            <consortium name="DOE Joint Genome Institute"/>
            <person name="Kuo A."/>
            <person name="Ruytinx J."/>
            <person name="Rineau F."/>
            <person name="Colpaert J."/>
            <person name="Kohler A."/>
            <person name="Nagy L.G."/>
            <person name="Floudas D."/>
            <person name="Copeland A."/>
            <person name="Barry K.W."/>
            <person name="Cichocki N."/>
            <person name="Veneault-Fourrey C."/>
            <person name="LaButti K."/>
            <person name="Lindquist E.A."/>
            <person name="Lipzen A."/>
            <person name="Lundell T."/>
            <person name="Morin E."/>
            <person name="Murat C."/>
            <person name="Sun H."/>
            <person name="Tunlid A."/>
            <person name="Henrissat B."/>
            <person name="Grigoriev I.V."/>
            <person name="Hibbett D.S."/>
            <person name="Martin F."/>
            <person name="Nordberg H.P."/>
            <person name="Cantor M.N."/>
            <person name="Hua S.X."/>
        </authorList>
    </citation>
    <scope>NUCLEOTIDE SEQUENCE [LARGE SCALE GENOMIC DNA]</scope>
    <source>
        <strain evidence="2 3">UH-Slu-Lm8-n1</strain>
    </source>
</reference>
<feature type="signal peptide" evidence="1">
    <location>
        <begin position="1"/>
        <end position="30"/>
    </location>
</feature>
<evidence type="ECO:0000313" key="2">
    <source>
        <dbReference type="EMBL" id="KIK41690.1"/>
    </source>
</evidence>
<dbReference type="InParanoid" id="A0A0C9ZUZ6"/>